<evidence type="ECO:0000313" key="2">
    <source>
        <dbReference type="EMBL" id="KAF7571721.1"/>
    </source>
</evidence>
<dbReference type="Proteomes" id="UP000245464">
    <property type="component" value="Chromosome 4"/>
</dbReference>
<reference evidence="3" key="2">
    <citation type="submission" date="2021-05" db="EMBL/GenBank/DDBJ databases">
        <authorList>
            <person name="Moolhuijzen P.M."/>
            <person name="Moffat C.S."/>
        </authorList>
    </citation>
    <scope>NUCLEOTIDE SEQUENCE</scope>
    <source>
        <strain evidence="3">86-124</strain>
    </source>
</reference>
<sequence>MLKLFVASFLSSAVHAQYNLTYINLMYRAEPTLTFVSSDATATTYKKVCDAETTTPTPSLSIKYIAPSLITAGYDNGRSVALSCYATALPASTPLTAPSPCIPFTLFQGPETWGFHLTDAASGGLTKNGECTWTDVFTEVPITCDGDARGGDYGSIVYPSGQPSVWSQSDLRATEELKFAVATVLGMTAPASTAMPTRTGMGAEAGLKATGSEGGMAGGPRPTGLVAMAGGAVAVGIAAFML</sequence>
<dbReference type="OrthoDB" id="3689315at2759"/>
<keyword evidence="5" id="KW-1185">Reference proteome</keyword>
<evidence type="ECO:0000256" key="1">
    <source>
        <dbReference type="SAM" id="SignalP"/>
    </source>
</evidence>
<evidence type="ECO:0000313" key="5">
    <source>
        <dbReference type="Proteomes" id="UP000249757"/>
    </source>
</evidence>
<dbReference type="EMBL" id="NQIK02000004">
    <property type="protein sequence ID" value="KAF7571721.1"/>
    <property type="molecule type" value="Genomic_DNA"/>
</dbReference>
<comment type="caution">
    <text evidence="2">The sequence shown here is derived from an EMBL/GenBank/DDBJ whole genome shotgun (WGS) entry which is preliminary data.</text>
</comment>
<dbReference type="Proteomes" id="UP000249757">
    <property type="component" value="Unassembled WGS sequence"/>
</dbReference>
<dbReference type="OMA" id="LNGDCSW"/>
<protein>
    <submittedName>
        <fullName evidence="2">Uncharacterized protein</fullName>
    </submittedName>
</protein>
<proteinExistence type="predicted"/>
<dbReference type="AlphaFoldDB" id="A0A2W1FUT8"/>
<name>A0A2W1FUT8_9PLEO</name>
<keyword evidence="1" id="KW-0732">Signal</keyword>
<reference evidence="3" key="3">
    <citation type="journal article" date="2022" name="bioRxiv">
        <title>A global pangenome for the wheat fungal pathogen Pyrenophora tritici-repentis and prediction of effector protein structural homology.</title>
        <authorList>
            <person name="Moolhuijzen P."/>
            <person name="See P.T."/>
            <person name="Shi G."/>
            <person name="Powell H.R."/>
            <person name="Cockram J."/>
            <person name="Jorgensen L.N."/>
            <person name="Benslimane H."/>
            <person name="Strelkov S.E."/>
            <person name="Turner J."/>
            <person name="Liu Z."/>
            <person name="Moffat C.S."/>
        </authorList>
    </citation>
    <scope>NUCLEOTIDE SEQUENCE</scope>
    <source>
        <strain evidence="3">86-124</strain>
    </source>
</reference>
<organism evidence="2 4">
    <name type="scientific">Pyrenophora tritici-repentis</name>
    <dbReference type="NCBI Taxonomy" id="45151"/>
    <lineage>
        <taxon>Eukaryota</taxon>
        <taxon>Fungi</taxon>
        <taxon>Dikarya</taxon>
        <taxon>Ascomycota</taxon>
        <taxon>Pezizomycotina</taxon>
        <taxon>Dothideomycetes</taxon>
        <taxon>Pleosporomycetidae</taxon>
        <taxon>Pleosporales</taxon>
        <taxon>Pleosporineae</taxon>
        <taxon>Pleosporaceae</taxon>
        <taxon>Pyrenophora</taxon>
    </lineage>
</organism>
<evidence type="ECO:0000313" key="3">
    <source>
        <dbReference type="EMBL" id="KAI1517363.1"/>
    </source>
</evidence>
<reference evidence="2" key="1">
    <citation type="journal article" date="2018" name="BMC Genomics">
        <title>Comparative genomics of the wheat fungal pathogen Pyrenophora tritici-repentis reveals chromosomal variations and genome plasticity.</title>
        <authorList>
            <person name="Moolhuijzen P."/>
            <person name="See P.T."/>
            <person name="Hane J.K."/>
            <person name="Shi G."/>
            <person name="Liu Z."/>
            <person name="Oliver R.P."/>
            <person name="Moffat C.S."/>
        </authorList>
    </citation>
    <scope>NUCLEOTIDE SEQUENCE [LARGE SCALE GENOMIC DNA]</scope>
    <source>
        <strain evidence="2">M4</strain>
    </source>
</reference>
<feature type="chain" id="PRO_5042701082" evidence="1">
    <location>
        <begin position="17"/>
        <end position="242"/>
    </location>
</feature>
<gene>
    <name evidence="3" type="ORF">Ptr86124_004300</name>
    <name evidence="2" type="ORF">PtrM4_092210</name>
</gene>
<accession>A0A2W1FUT8</accession>
<evidence type="ECO:0000313" key="4">
    <source>
        <dbReference type="Proteomes" id="UP000245464"/>
    </source>
</evidence>
<feature type="signal peptide" evidence="1">
    <location>
        <begin position="1"/>
        <end position="16"/>
    </location>
</feature>
<dbReference type="EMBL" id="NRDI02000004">
    <property type="protein sequence ID" value="KAI1517363.1"/>
    <property type="molecule type" value="Genomic_DNA"/>
</dbReference>
<reference evidence="5" key="4">
    <citation type="journal article" date="2022" name="Microb. Genom.">
        <title>A global pangenome for the wheat fungal pathogen Pyrenophora tritici-repentis and prediction of effector protein structural homology.</title>
        <authorList>
            <person name="Moolhuijzen P.M."/>
            <person name="See P.T."/>
            <person name="Shi G."/>
            <person name="Powell H.R."/>
            <person name="Cockram J."/>
            <person name="Jorgensen L.N."/>
            <person name="Benslimane H."/>
            <person name="Strelkov S.E."/>
            <person name="Turner J."/>
            <person name="Liu Z."/>
            <person name="Moffat C.S."/>
        </authorList>
    </citation>
    <scope>NUCLEOTIDE SEQUENCE [LARGE SCALE GENOMIC DNA]</scope>
</reference>